<comment type="caution">
    <text evidence="2">The sequence shown here is derived from an EMBL/GenBank/DDBJ whole genome shotgun (WGS) entry which is preliminary data.</text>
</comment>
<feature type="coiled-coil region" evidence="1">
    <location>
        <begin position="6"/>
        <end position="71"/>
    </location>
</feature>
<dbReference type="Proteomes" id="UP000575469">
    <property type="component" value="Unassembled WGS sequence"/>
</dbReference>
<organism evidence="2 3">
    <name type="scientific">Ralstonia insidiosa</name>
    <dbReference type="NCBI Taxonomy" id="190721"/>
    <lineage>
        <taxon>Bacteria</taxon>
        <taxon>Pseudomonadati</taxon>
        <taxon>Pseudomonadota</taxon>
        <taxon>Betaproteobacteria</taxon>
        <taxon>Burkholderiales</taxon>
        <taxon>Burkholderiaceae</taxon>
        <taxon>Ralstonia</taxon>
    </lineage>
</organism>
<dbReference type="RefSeq" id="WP_169340060.1">
    <property type="nucleotide sequence ID" value="NZ_JABBZM010000008.1"/>
</dbReference>
<accession>A0A848NY79</accession>
<dbReference type="EMBL" id="JABBZM010000008">
    <property type="protein sequence ID" value="NMV38269.1"/>
    <property type="molecule type" value="Genomic_DNA"/>
</dbReference>
<name>A0A848NY79_9RALS</name>
<evidence type="ECO:0000256" key="1">
    <source>
        <dbReference type="SAM" id="Coils"/>
    </source>
</evidence>
<proteinExistence type="predicted"/>
<sequence>MSNYNIAELEEIIERGEAKIEELVEEKDEMPWGSSARALLDEVIGRLEDRIEELKAELEEINEEMAQGYEADCAEALDLYVEQGGELNDDGEPVDEDMYRDVFFEMQMERVENGI</sequence>
<evidence type="ECO:0000313" key="3">
    <source>
        <dbReference type="Proteomes" id="UP000575469"/>
    </source>
</evidence>
<reference evidence="2 3" key="1">
    <citation type="submission" date="2020-04" db="EMBL/GenBank/DDBJ databases">
        <title>Ralstonia insidiosa genome sequencing and assembly.</title>
        <authorList>
            <person name="Martins R.C.R."/>
            <person name="Perdigao-Neto L.V."/>
            <person name="Levin A.S.S."/>
            <person name="Costa S.F."/>
        </authorList>
    </citation>
    <scope>NUCLEOTIDE SEQUENCE [LARGE SCALE GENOMIC DNA]</scope>
    <source>
        <strain evidence="2 3">5047</strain>
    </source>
</reference>
<gene>
    <name evidence="2" type="ORF">HGR00_10165</name>
</gene>
<protein>
    <submittedName>
        <fullName evidence="2">Coiled-coil domain-containing protein 22</fullName>
    </submittedName>
</protein>
<dbReference type="AlphaFoldDB" id="A0A848NY79"/>
<evidence type="ECO:0000313" key="2">
    <source>
        <dbReference type="EMBL" id="NMV38269.1"/>
    </source>
</evidence>
<keyword evidence="1" id="KW-0175">Coiled coil</keyword>